<feature type="domain" description="HTH crp-type" evidence="1">
    <location>
        <begin position="24"/>
        <end position="97"/>
    </location>
</feature>
<evidence type="ECO:0000313" key="3">
    <source>
        <dbReference type="Proteomes" id="UP000005952"/>
    </source>
</evidence>
<dbReference type="InterPro" id="IPR036390">
    <property type="entry name" value="WH_DNA-bd_sf"/>
</dbReference>
<gene>
    <name evidence="2" type="ORF">HYPDE_41078</name>
</gene>
<dbReference type="KEGG" id="hdt:HYPDE_41078"/>
<dbReference type="EMBL" id="CP005587">
    <property type="protein sequence ID" value="AGK59884.1"/>
    <property type="molecule type" value="Genomic_DNA"/>
</dbReference>
<evidence type="ECO:0000259" key="1">
    <source>
        <dbReference type="Pfam" id="PF13545"/>
    </source>
</evidence>
<dbReference type="AlphaFoldDB" id="N0B8D7"/>
<proteinExistence type="predicted"/>
<dbReference type="Proteomes" id="UP000005952">
    <property type="component" value="Chromosome"/>
</dbReference>
<name>N0B8D7_9HYPH</name>
<keyword evidence="3" id="KW-1185">Reference proteome</keyword>
<dbReference type="SUPFAM" id="SSF46785">
    <property type="entry name" value="Winged helix' DNA-binding domain"/>
    <property type="match status" value="1"/>
</dbReference>
<organism evidence="2 3">
    <name type="scientific">Hyphomicrobium denitrificans 1NES1</name>
    <dbReference type="NCBI Taxonomy" id="670307"/>
    <lineage>
        <taxon>Bacteria</taxon>
        <taxon>Pseudomonadati</taxon>
        <taxon>Pseudomonadota</taxon>
        <taxon>Alphaproteobacteria</taxon>
        <taxon>Hyphomicrobiales</taxon>
        <taxon>Hyphomicrobiaceae</taxon>
        <taxon>Hyphomicrobium</taxon>
    </lineage>
</organism>
<sequence length="103" mass="11876">MAKLIPLKSKEPPPQFIKYASHIGRLAAFLQHHEHRNKDARDDNIIEVRRSDAEIAFHLGISMAALEQCFSELIRQNVIRLRGAYQIEILNSTRLSDFARLKP</sequence>
<dbReference type="InterPro" id="IPR036388">
    <property type="entry name" value="WH-like_DNA-bd_sf"/>
</dbReference>
<accession>N0B8D7</accession>
<dbReference type="HOGENOM" id="CLU_2259939_0_0_5"/>
<evidence type="ECO:0000313" key="2">
    <source>
        <dbReference type="EMBL" id="AGK59884.1"/>
    </source>
</evidence>
<dbReference type="InterPro" id="IPR012318">
    <property type="entry name" value="HTH_CRP"/>
</dbReference>
<reference evidence="2 3" key="1">
    <citation type="journal article" date="2013" name="Genome Announc.">
        <title>Genome sequences for three denitrifying bacterial strains isolated from a uranium- and nitrate-contaminated subsurface environment.</title>
        <authorList>
            <person name="Venkatramanan R."/>
            <person name="Prakash O."/>
            <person name="Woyke T."/>
            <person name="Chain P."/>
            <person name="Goodwin L.A."/>
            <person name="Watson D."/>
            <person name="Brooks S."/>
            <person name="Kostka J.E."/>
            <person name="Green S.J."/>
        </authorList>
    </citation>
    <scope>NUCLEOTIDE SEQUENCE [LARGE SCALE GENOMIC DNA]</scope>
    <source>
        <strain evidence="2 3">1NES1</strain>
    </source>
</reference>
<dbReference type="GO" id="GO:0003677">
    <property type="term" value="F:DNA binding"/>
    <property type="evidence" value="ECO:0007669"/>
    <property type="project" value="InterPro"/>
</dbReference>
<dbReference type="GO" id="GO:0006355">
    <property type="term" value="P:regulation of DNA-templated transcription"/>
    <property type="evidence" value="ECO:0007669"/>
    <property type="project" value="InterPro"/>
</dbReference>
<dbReference type="Pfam" id="PF13545">
    <property type="entry name" value="HTH_Crp_2"/>
    <property type="match status" value="1"/>
</dbReference>
<dbReference type="Gene3D" id="1.10.10.10">
    <property type="entry name" value="Winged helix-like DNA-binding domain superfamily/Winged helix DNA-binding domain"/>
    <property type="match status" value="1"/>
</dbReference>
<protein>
    <recommendedName>
        <fullName evidence="1">HTH crp-type domain-containing protein</fullName>
    </recommendedName>
</protein>